<keyword evidence="8 15" id="KW-0479">Metal-binding</keyword>
<feature type="binding site" evidence="14">
    <location>
        <position position="234"/>
    </location>
    <ligand>
        <name>substrate</name>
    </ligand>
</feature>
<dbReference type="GO" id="GO:0006487">
    <property type="term" value="P:protein N-linked glycosylation"/>
    <property type="evidence" value="ECO:0007669"/>
    <property type="project" value="TreeGrafter"/>
</dbReference>
<comment type="cofactor">
    <cofactor evidence="1 15">
        <name>Mn(2+)</name>
        <dbReference type="ChEBI" id="CHEBI:29035"/>
    </cofactor>
</comment>
<keyword evidence="9" id="KW-0735">Signal-anchor</keyword>
<dbReference type="GO" id="GO:0009312">
    <property type="term" value="P:oligosaccharide biosynthetic process"/>
    <property type="evidence" value="ECO:0007669"/>
    <property type="project" value="InterPro"/>
</dbReference>
<gene>
    <name evidence="17" type="ORF">GAYE_HTGSCF06PCTG21G0283</name>
</gene>
<keyword evidence="13 15" id="KW-0464">Manganese</keyword>
<evidence type="ECO:0000256" key="13">
    <source>
        <dbReference type="ARBA" id="ARBA00023211"/>
    </source>
</evidence>
<feature type="binding site" evidence="15">
    <location>
        <position position="307"/>
    </location>
    <ligand>
        <name>Mn(2+)</name>
        <dbReference type="ChEBI" id="CHEBI:29035"/>
    </ligand>
</feature>
<evidence type="ECO:0000256" key="14">
    <source>
        <dbReference type="PIRSR" id="PIRSR607754-1"/>
    </source>
</evidence>
<feature type="binding site" evidence="15">
    <location>
        <position position="197"/>
    </location>
    <ligand>
        <name>Mn(2+)</name>
        <dbReference type="ChEBI" id="CHEBI:29035"/>
    </ligand>
</feature>
<evidence type="ECO:0000256" key="16">
    <source>
        <dbReference type="SAM" id="SignalP"/>
    </source>
</evidence>
<keyword evidence="12" id="KW-0472">Membrane</keyword>
<accession>A0AAV9I4Q7</accession>
<evidence type="ECO:0000256" key="6">
    <source>
        <dbReference type="ARBA" id="ARBA00022679"/>
    </source>
</evidence>
<evidence type="ECO:0000256" key="8">
    <source>
        <dbReference type="ARBA" id="ARBA00022723"/>
    </source>
</evidence>
<sequence length="382" mass="44698">MTRLRKSPKTSYLLLLIVCSFLFLRHNSLVTKKESFQPRSRDETHSIAVFDSLNDSFYEYFENFHLKYDISKGRHNQRQLALFHSGKNGENPIPIVLLVGDRVQYIQTTLEKLSEAEGIQDAPIFISRTSTNQSVTELCNHFSLSHSKIVLFFPFDFEESIHPHFRLKVHWLWILYHLFESLKSHACFSHILVLEDDLIVSPDFYKTGLSLIEICKELQKKDILIYDVNLYNGRSINPTCSLNAVEISPHFESHGYLISRETFEEVWNHLDIFMSCNDGWDYSVRLFRVLGMIPRYNLQPCISRTRHIGEFGMHENPLHYKELNYAAVKISNGSKVNWKEFELLKYDTRDEELVYSTCYDPQNFSGITGPFISQKLDPSLIY</sequence>
<protein>
    <recommendedName>
        <fullName evidence="19">Alpha-1,6-mannosyl-glycoprotein 2-beta-N-acetylglucosaminyltransferase</fullName>
    </recommendedName>
</protein>
<dbReference type="GO" id="GO:0046872">
    <property type="term" value="F:metal ion binding"/>
    <property type="evidence" value="ECO:0007669"/>
    <property type="project" value="UniProtKB-KW"/>
</dbReference>
<dbReference type="Proteomes" id="UP001300502">
    <property type="component" value="Unassembled WGS sequence"/>
</dbReference>
<evidence type="ECO:0000256" key="3">
    <source>
        <dbReference type="ARBA" id="ARBA00004922"/>
    </source>
</evidence>
<name>A0AAV9I4Q7_9RHOD</name>
<dbReference type="GO" id="GO:0000139">
    <property type="term" value="C:Golgi membrane"/>
    <property type="evidence" value="ECO:0007669"/>
    <property type="project" value="UniProtKB-SubCell"/>
</dbReference>
<dbReference type="GO" id="GO:0005795">
    <property type="term" value="C:Golgi stack"/>
    <property type="evidence" value="ECO:0007669"/>
    <property type="project" value="InterPro"/>
</dbReference>
<dbReference type="InterPro" id="IPR029044">
    <property type="entry name" value="Nucleotide-diphossugar_trans"/>
</dbReference>
<feature type="signal peptide" evidence="16">
    <location>
        <begin position="1"/>
        <end position="28"/>
    </location>
</feature>
<evidence type="ECO:0000256" key="5">
    <source>
        <dbReference type="ARBA" id="ARBA00022676"/>
    </source>
</evidence>
<comment type="pathway">
    <text evidence="3">Protein modification; protein glycosylation.</text>
</comment>
<keyword evidence="6" id="KW-0808">Transferase</keyword>
<dbReference type="GO" id="GO:0008455">
    <property type="term" value="F:alpha-1,6-mannosylglycoprotein 2-beta-N-acetylglucosaminyltransferase activity"/>
    <property type="evidence" value="ECO:0007669"/>
    <property type="project" value="InterPro"/>
</dbReference>
<evidence type="ECO:0000256" key="1">
    <source>
        <dbReference type="ARBA" id="ARBA00001936"/>
    </source>
</evidence>
<dbReference type="InterPro" id="IPR007754">
    <property type="entry name" value="GlcNAc_II"/>
</dbReference>
<keyword evidence="5" id="KW-0328">Glycosyltransferase</keyword>
<comment type="caution">
    <text evidence="17">The sequence shown here is derived from an EMBL/GenBank/DDBJ whole genome shotgun (WGS) entry which is preliminary data.</text>
</comment>
<dbReference type="Pfam" id="PF03071">
    <property type="entry name" value="GNT-I"/>
    <property type="match status" value="1"/>
</dbReference>
<evidence type="ECO:0008006" key="19">
    <source>
        <dbReference type="Google" id="ProtNLM"/>
    </source>
</evidence>
<dbReference type="PANTHER" id="PTHR12871">
    <property type="entry name" value="BETA-1,2-N-ACETYLGLUCOSAMINYLTRANSFERASE II"/>
    <property type="match status" value="1"/>
</dbReference>
<dbReference type="SUPFAM" id="SSF53448">
    <property type="entry name" value="Nucleotide-diphospho-sugar transferases"/>
    <property type="match status" value="1"/>
</dbReference>
<comment type="subcellular location">
    <subcellularLocation>
        <location evidence="2">Golgi apparatus membrane</location>
        <topology evidence="2">Single-pass type II membrane protein</topology>
    </subcellularLocation>
</comment>
<evidence type="ECO:0000313" key="18">
    <source>
        <dbReference type="Proteomes" id="UP001300502"/>
    </source>
</evidence>
<dbReference type="Gene3D" id="3.90.550.10">
    <property type="entry name" value="Spore Coat Polysaccharide Biosynthesis Protein SpsA, Chain A"/>
    <property type="match status" value="1"/>
</dbReference>
<reference evidence="17 18" key="1">
    <citation type="submission" date="2022-07" db="EMBL/GenBank/DDBJ databases">
        <title>Genome-wide signatures of adaptation to extreme environments.</title>
        <authorList>
            <person name="Cho C.H."/>
            <person name="Yoon H.S."/>
        </authorList>
    </citation>
    <scope>NUCLEOTIDE SEQUENCE [LARGE SCALE GENOMIC DNA]</scope>
    <source>
        <strain evidence="17 18">108.79 E11</strain>
    </source>
</reference>
<dbReference type="InterPro" id="IPR004139">
    <property type="entry name" value="Glyco_trans_13"/>
</dbReference>
<dbReference type="PANTHER" id="PTHR12871:SF4">
    <property type="entry name" value="ALPHA-1,6-MANNOSYL-GLYCOPROTEIN 2-BETA-N-ACETYLGLUCOSAMINYLTRANSFERASE"/>
    <property type="match status" value="1"/>
</dbReference>
<organism evidence="17 18">
    <name type="scientific">Galdieria yellowstonensis</name>
    <dbReference type="NCBI Taxonomy" id="3028027"/>
    <lineage>
        <taxon>Eukaryota</taxon>
        <taxon>Rhodophyta</taxon>
        <taxon>Bangiophyceae</taxon>
        <taxon>Galdieriales</taxon>
        <taxon>Galdieriaceae</taxon>
        <taxon>Galdieria</taxon>
    </lineage>
</organism>
<comment type="similarity">
    <text evidence="4">Belongs to the glycosyltransferase 13 family.</text>
</comment>
<keyword evidence="11" id="KW-0333">Golgi apparatus</keyword>
<dbReference type="EMBL" id="JANCYU010000004">
    <property type="protein sequence ID" value="KAK4522397.1"/>
    <property type="molecule type" value="Genomic_DNA"/>
</dbReference>
<keyword evidence="7" id="KW-0812">Transmembrane</keyword>
<evidence type="ECO:0000256" key="7">
    <source>
        <dbReference type="ARBA" id="ARBA00022692"/>
    </source>
</evidence>
<keyword evidence="16" id="KW-0732">Signal</keyword>
<evidence type="ECO:0000313" key="17">
    <source>
        <dbReference type="EMBL" id="KAK4522397.1"/>
    </source>
</evidence>
<feature type="chain" id="PRO_5043642416" description="Alpha-1,6-mannosyl-glycoprotein 2-beta-N-acetylglucosaminyltransferase" evidence="16">
    <location>
        <begin position="29"/>
        <end position="382"/>
    </location>
</feature>
<dbReference type="AlphaFoldDB" id="A0AAV9I4Q7"/>
<evidence type="ECO:0000256" key="4">
    <source>
        <dbReference type="ARBA" id="ARBA00006492"/>
    </source>
</evidence>
<evidence type="ECO:0000256" key="15">
    <source>
        <dbReference type="PIRSR" id="PIRSR607754-2"/>
    </source>
</evidence>
<evidence type="ECO:0000256" key="11">
    <source>
        <dbReference type="ARBA" id="ARBA00023034"/>
    </source>
</evidence>
<evidence type="ECO:0000256" key="9">
    <source>
        <dbReference type="ARBA" id="ARBA00022968"/>
    </source>
</evidence>
<evidence type="ECO:0000256" key="10">
    <source>
        <dbReference type="ARBA" id="ARBA00022989"/>
    </source>
</evidence>
<proteinExistence type="inferred from homology"/>
<keyword evidence="18" id="KW-1185">Reference proteome</keyword>
<keyword evidence="10" id="KW-1133">Transmembrane helix</keyword>
<evidence type="ECO:0000256" key="12">
    <source>
        <dbReference type="ARBA" id="ARBA00023136"/>
    </source>
</evidence>
<evidence type="ECO:0000256" key="2">
    <source>
        <dbReference type="ARBA" id="ARBA00004323"/>
    </source>
</evidence>